<sequence>MNLDPADIEVLKEGYLLAALSPPEFDQVLAHASVRKLAPNECLFDQGDPCTHFFFVLSGIVKLCRVAPSGEEKVMDLVRPGHYFAEAVMFMGGRYPVYARALDGTRLVALDNRHFLGLLGSNRDLCMRLLSTMSQRIHSLINEIDHLTLHSGAQRVIGYLLEQLPDGDAPGSVRLRVPKHVIASRLGIQPETLSRVLAKLRTGHLIDVHDDMIVLNDVEALRRLS</sequence>
<dbReference type="Gene3D" id="2.60.120.10">
    <property type="entry name" value="Jelly Rolls"/>
    <property type="match status" value="1"/>
</dbReference>
<organism evidence="6 7">
    <name type="scientific">Thiobacillus denitrificans (strain ATCC 25259 / T1)</name>
    <dbReference type="NCBI Taxonomy" id="292415"/>
    <lineage>
        <taxon>Bacteria</taxon>
        <taxon>Pseudomonadati</taxon>
        <taxon>Pseudomonadota</taxon>
        <taxon>Betaproteobacteria</taxon>
        <taxon>Nitrosomonadales</taxon>
        <taxon>Thiobacillaceae</taxon>
        <taxon>Thiobacillus</taxon>
    </lineage>
</organism>
<name>Q3SML3_THIDA</name>
<dbReference type="SMART" id="SM00419">
    <property type="entry name" value="HTH_CRP"/>
    <property type="match status" value="1"/>
</dbReference>
<dbReference type="AlphaFoldDB" id="Q3SML3"/>
<gene>
    <name evidence="6" type="ordered locus">Tbd_0079</name>
</gene>
<proteinExistence type="predicted"/>
<dbReference type="RefSeq" id="WP_011310592.1">
    <property type="nucleotide sequence ID" value="NC_007404.1"/>
</dbReference>
<dbReference type="InterPro" id="IPR050397">
    <property type="entry name" value="Env_Response_Regulators"/>
</dbReference>
<dbReference type="InterPro" id="IPR012318">
    <property type="entry name" value="HTH_CRP"/>
</dbReference>
<evidence type="ECO:0000256" key="2">
    <source>
        <dbReference type="ARBA" id="ARBA00023125"/>
    </source>
</evidence>
<dbReference type="Proteomes" id="UP000008291">
    <property type="component" value="Chromosome"/>
</dbReference>
<evidence type="ECO:0000256" key="3">
    <source>
        <dbReference type="ARBA" id="ARBA00023163"/>
    </source>
</evidence>
<feature type="domain" description="HTH crp-type" evidence="5">
    <location>
        <begin position="150"/>
        <end position="219"/>
    </location>
</feature>
<dbReference type="GO" id="GO:0003677">
    <property type="term" value="F:DNA binding"/>
    <property type="evidence" value="ECO:0007669"/>
    <property type="project" value="UniProtKB-KW"/>
</dbReference>
<dbReference type="Pfam" id="PF00027">
    <property type="entry name" value="cNMP_binding"/>
    <property type="match status" value="1"/>
</dbReference>
<dbReference type="InterPro" id="IPR014710">
    <property type="entry name" value="RmlC-like_jellyroll"/>
</dbReference>
<keyword evidence="7" id="KW-1185">Reference proteome</keyword>
<dbReference type="PANTHER" id="PTHR24567:SF74">
    <property type="entry name" value="HTH-TYPE TRANSCRIPTIONAL REGULATOR ARCR"/>
    <property type="match status" value="1"/>
</dbReference>
<dbReference type="InterPro" id="IPR000595">
    <property type="entry name" value="cNMP-bd_dom"/>
</dbReference>
<dbReference type="PROSITE" id="PS50042">
    <property type="entry name" value="CNMP_BINDING_3"/>
    <property type="match status" value="1"/>
</dbReference>
<accession>Q3SML3</accession>
<dbReference type="eggNOG" id="COG0664">
    <property type="taxonomic scope" value="Bacteria"/>
</dbReference>
<evidence type="ECO:0000259" key="5">
    <source>
        <dbReference type="PROSITE" id="PS51063"/>
    </source>
</evidence>
<dbReference type="Gene3D" id="1.10.10.10">
    <property type="entry name" value="Winged helix-like DNA-binding domain superfamily/Winged helix DNA-binding domain"/>
    <property type="match status" value="1"/>
</dbReference>
<dbReference type="HOGENOM" id="CLU_075053_4_0_4"/>
<keyword evidence="2" id="KW-0238">DNA-binding</keyword>
<evidence type="ECO:0000313" key="6">
    <source>
        <dbReference type="EMBL" id="AAZ96032.1"/>
    </source>
</evidence>
<evidence type="ECO:0000313" key="7">
    <source>
        <dbReference type="Proteomes" id="UP000008291"/>
    </source>
</evidence>
<dbReference type="GO" id="GO:0003700">
    <property type="term" value="F:DNA-binding transcription factor activity"/>
    <property type="evidence" value="ECO:0007669"/>
    <property type="project" value="TreeGrafter"/>
</dbReference>
<dbReference type="STRING" id="292415.Tbd_0079"/>
<dbReference type="EMBL" id="CP000116">
    <property type="protein sequence ID" value="AAZ96032.1"/>
    <property type="molecule type" value="Genomic_DNA"/>
</dbReference>
<keyword evidence="3" id="KW-0804">Transcription</keyword>
<dbReference type="InterPro" id="IPR036388">
    <property type="entry name" value="WH-like_DNA-bd_sf"/>
</dbReference>
<keyword evidence="1" id="KW-0805">Transcription regulation</keyword>
<dbReference type="CDD" id="cd00038">
    <property type="entry name" value="CAP_ED"/>
    <property type="match status" value="1"/>
</dbReference>
<dbReference type="GO" id="GO:0005829">
    <property type="term" value="C:cytosol"/>
    <property type="evidence" value="ECO:0007669"/>
    <property type="project" value="TreeGrafter"/>
</dbReference>
<dbReference type="PROSITE" id="PS51063">
    <property type="entry name" value="HTH_CRP_2"/>
    <property type="match status" value="1"/>
</dbReference>
<protein>
    <submittedName>
        <fullName evidence="6">Transcriptional Regulator, Crp/Fnr family</fullName>
    </submittedName>
</protein>
<dbReference type="DNASU" id="3673278"/>
<dbReference type="InterPro" id="IPR036390">
    <property type="entry name" value="WH_DNA-bd_sf"/>
</dbReference>
<dbReference type="PANTHER" id="PTHR24567">
    <property type="entry name" value="CRP FAMILY TRANSCRIPTIONAL REGULATORY PROTEIN"/>
    <property type="match status" value="1"/>
</dbReference>
<dbReference type="SUPFAM" id="SSF46785">
    <property type="entry name" value="Winged helix' DNA-binding domain"/>
    <property type="match status" value="1"/>
</dbReference>
<dbReference type="KEGG" id="tbd:Tbd_0079"/>
<evidence type="ECO:0000259" key="4">
    <source>
        <dbReference type="PROSITE" id="PS50042"/>
    </source>
</evidence>
<dbReference type="SMART" id="SM00100">
    <property type="entry name" value="cNMP"/>
    <property type="match status" value="1"/>
</dbReference>
<reference evidence="6 7" key="1">
    <citation type="journal article" date="2006" name="J. Bacteriol.">
        <title>The genome sequence of the obligately chemolithoautotrophic, facultatively anaerobic bacterium Thiobacillus denitrificans.</title>
        <authorList>
            <person name="Beller H.R."/>
            <person name="Chain P.S."/>
            <person name="Letain T.E."/>
            <person name="Chakicherla A."/>
            <person name="Larimer F.W."/>
            <person name="Richardson P.M."/>
            <person name="Coleman M.A."/>
            <person name="Wood A.P."/>
            <person name="Kelly D.P."/>
        </authorList>
    </citation>
    <scope>NUCLEOTIDE SEQUENCE [LARGE SCALE GENOMIC DNA]</scope>
    <source>
        <strain evidence="6 7">ATCC 25259</strain>
    </source>
</reference>
<feature type="domain" description="Cyclic nucleotide-binding" evidence="4">
    <location>
        <begin position="16"/>
        <end position="136"/>
    </location>
</feature>
<dbReference type="Pfam" id="PF13545">
    <property type="entry name" value="HTH_Crp_2"/>
    <property type="match status" value="1"/>
</dbReference>
<dbReference type="SUPFAM" id="SSF51206">
    <property type="entry name" value="cAMP-binding domain-like"/>
    <property type="match status" value="1"/>
</dbReference>
<dbReference type="InterPro" id="IPR018490">
    <property type="entry name" value="cNMP-bd_dom_sf"/>
</dbReference>
<evidence type="ECO:0000256" key="1">
    <source>
        <dbReference type="ARBA" id="ARBA00023015"/>
    </source>
</evidence>